<dbReference type="InterPro" id="IPR029058">
    <property type="entry name" value="AB_hydrolase_fold"/>
</dbReference>
<accession>A0A9P6KZW3</accession>
<evidence type="ECO:0000313" key="21">
    <source>
        <dbReference type="Proteomes" id="UP000740883"/>
    </source>
</evidence>
<protein>
    <recommendedName>
        <fullName evidence="6">triacylglycerol lipase</fullName>
        <ecNumber evidence="6">3.1.1.3</ecNumber>
    </recommendedName>
    <alternativeName>
        <fullName evidence="18">Autophagy-related protein 15</fullName>
    </alternativeName>
</protein>
<evidence type="ECO:0000256" key="14">
    <source>
        <dbReference type="ARBA" id="ARBA00023098"/>
    </source>
</evidence>
<evidence type="ECO:0000256" key="11">
    <source>
        <dbReference type="ARBA" id="ARBA00022968"/>
    </source>
</evidence>
<evidence type="ECO:0000256" key="7">
    <source>
        <dbReference type="ARBA" id="ARBA00022692"/>
    </source>
</evidence>
<keyword evidence="21" id="KW-1185">Reference proteome</keyword>
<dbReference type="InterPro" id="IPR002921">
    <property type="entry name" value="Fungal_lipase-type"/>
</dbReference>
<comment type="catalytic activity">
    <reaction evidence="1">
        <text>a triacylglycerol + H2O = a diacylglycerol + a fatty acid + H(+)</text>
        <dbReference type="Rhea" id="RHEA:12044"/>
        <dbReference type="ChEBI" id="CHEBI:15377"/>
        <dbReference type="ChEBI" id="CHEBI:15378"/>
        <dbReference type="ChEBI" id="CHEBI:17855"/>
        <dbReference type="ChEBI" id="CHEBI:18035"/>
        <dbReference type="ChEBI" id="CHEBI:28868"/>
        <dbReference type="EC" id="3.1.1.3"/>
    </reaction>
</comment>
<keyword evidence="8" id="KW-0967">Endosome</keyword>
<dbReference type="Pfam" id="PF01764">
    <property type="entry name" value="Lipase_3"/>
    <property type="match status" value="1"/>
</dbReference>
<evidence type="ECO:0000256" key="1">
    <source>
        <dbReference type="ARBA" id="ARBA00001024"/>
    </source>
</evidence>
<dbReference type="GO" id="GO:0006660">
    <property type="term" value="P:phosphatidylserine catabolic process"/>
    <property type="evidence" value="ECO:0007669"/>
    <property type="project" value="TreeGrafter"/>
</dbReference>
<evidence type="ECO:0000256" key="5">
    <source>
        <dbReference type="ARBA" id="ARBA00011137"/>
    </source>
</evidence>
<keyword evidence="13" id="KW-0072">Autophagy</keyword>
<gene>
    <name evidence="20" type="primary">atg15</name>
    <name evidence="20" type="ORF">NGRA_0118</name>
</gene>
<dbReference type="GO" id="GO:0032585">
    <property type="term" value="C:multivesicular body membrane"/>
    <property type="evidence" value="ECO:0007669"/>
    <property type="project" value="UniProtKB-SubCell"/>
</dbReference>
<keyword evidence="12" id="KW-1133">Transmembrane helix</keyword>
<comment type="function">
    <text evidence="17">Lipase which is essential for lysis of subvacuolar cytoplasm to vacuole targeted bodies and intravacuolar autophagic bodies. Involved in the lysis of intravacuolar multivesicular body (MVB) vesicles. The intravacuolar membrane disintegration by ATG15 is critical to life span extension.</text>
</comment>
<evidence type="ECO:0000256" key="18">
    <source>
        <dbReference type="ARBA" id="ARBA00029828"/>
    </source>
</evidence>
<evidence type="ECO:0000256" key="6">
    <source>
        <dbReference type="ARBA" id="ARBA00013279"/>
    </source>
</evidence>
<keyword evidence="9" id="KW-0378">Hydrolase</keyword>
<keyword evidence="11" id="KW-0735">Signal-anchor</keyword>
<evidence type="ECO:0000256" key="4">
    <source>
        <dbReference type="ARBA" id="ARBA00010701"/>
    </source>
</evidence>
<dbReference type="GO" id="GO:0034727">
    <property type="term" value="P:piecemeal microautophagy of the nucleus"/>
    <property type="evidence" value="ECO:0007669"/>
    <property type="project" value="TreeGrafter"/>
</dbReference>
<dbReference type="InterPro" id="IPR050805">
    <property type="entry name" value="ATG15_Lipase"/>
</dbReference>
<comment type="subunit">
    <text evidence="5">Binds to both phosphatidylinositol (PI) and phosphatidylinositol 3,5-bisphosphate (PIP2).</text>
</comment>
<comment type="caution">
    <text evidence="20">The sequence shown here is derived from an EMBL/GenBank/DDBJ whole genome shotgun (WGS) entry which is preliminary data.</text>
</comment>
<keyword evidence="15" id="KW-0472">Membrane</keyword>
<evidence type="ECO:0000313" key="20">
    <source>
        <dbReference type="EMBL" id="KAF9764973.1"/>
    </source>
</evidence>
<dbReference type="GO" id="GO:0034496">
    <property type="term" value="P:multivesicular body membrane disassembly"/>
    <property type="evidence" value="ECO:0007669"/>
    <property type="project" value="TreeGrafter"/>
</dbReference>
<dbReference type="Gene3D" id="3.40.50.1820">
    <property type="entry name" value="alpha/beta hydrolase"/>
    <property type="match status" value="1"/>
</dbReference>
<keyword evidence="14" id="KW-0443">Lipid metabolism</keyword>
<reference evidence="20 21" key="1">
    <citation type="journal article" date="2020" name="Genome Biol. Evol.">
        <title>Comparative genomics of strictly vertically transmitted, feminizing microsporidia endosymbionts of amphipod crustaceans.</title>
        <authorList>
            <person name="Cormier A."/>
            <person name="Chebbi M.A."/>
            <person name="Giraud I."/>
            <person name="Wattier R."/>
            <person name="Teixeira M."/>
            <person name="Gilbert C."/>
            <person name="Rigaud T."/>
            <person name="Cordaux R."/>
        </authorList>
    </citation>
    <scope>NUCLEOTIDE SEQUENCE [LARGE SCALE GENOMIC DNA]</scope>
    <source>
        <strain evidence="20 21">Ou3-Ou53</strain>
    </source>
</reference>
<evidence type="ECO:0000256" key="16">
    <source>
        <dbReference type="ARBA" id="ARBA00023180"/>
    </source>
</evidence>
<dbReference type="AlphaFoldDB" id="A0A9P6KZW3"/>
<evidence type="ECO:0000256" key="2">
    <source>
        <dbReference type="ARBA" id="ARBA00004270"/>
    </source>
</evidence>
<dbReference type="PANTHER" id="PTHR47175:SF2">
    <property type="entry name" value="LIPASE ATG15-RELATED"/>
    <property type="match status" value="1"/>
</dbReference>
<sequence length="256" mass="29252">MLLIFLLKVCGLSAEGLLEMSIEAYKKEQRDVQDYKMIYSYGYERDGLRAKIFKGVNKVVIAIKGTTLYFHGIGLGPTGHKDREMDNLMFWVCPKGEEDCEYKKKVKIDKLKYIYDLEKIIRTAKKVFQEEIILTGHSLGGALASLMGQKFDLQAIAFSSPGEKYISEVLGFRYTNTKILHIGICEDSLYVGDCGYLCSLMGYSINTTCHLGQTVCLRVQETENIIENVKYHRAEVLLEQLQKKETKKFEIECKGY</sequence>
<comment type="subcellular location">
    <subcellularLocation>
        <location evidence="3">Endosome</location>
        <location evidence="3">Multivesicular body membrane</location>
        <topology evidence="3">Single-pass type II membrane protein</topology>
    </subcellularLocation>
    <subcellularLocation>
        <location evidence="2">Prevacuolar compartment membrane</location>
        <topology evidence="2">Single-pass type II membrane protein</topology>
    </subcellularLocation>
</comment>
<evidence type="ECO:0000256" key="15">
    <source>
        <dbReference type="ARBA" id="ARBA00023136"/>
    </source>
</evidence>
<keyword evidence="7" id="KW-0812">Transmembrane</keyword>
<dbReference type="GO" id="GO:0004806">
    <property type="term" value="F:triacylglycerol lipase activity"/>
    <property type="evidence" value="ECO:0007669"/>
    <property type="project" value="UniProtKB-EC"/>
</dbReference>
<evidence type="ECO:0000256" key="9">
    <source>
        <dbReference type="ARBA" id="ARBA00022801"/>
    </source>
</evidence>
<dbReference type="Proteomes" id="UP000740883">
    <property type="component" value="Unassembled WGS sequence"/>
</dbReference>
<dbReference type="PANTHER" id="PTHR47175">
    <property type="entry name" value="LIPASE ATG15-RELATED"/>
    <property type="match status" value="1"/>
</dbReference>
<keyword evidence="16" id="KW-0325">Glycoprotein</keyword>
<proteinExistence type="inferred from homology"/>
<dbReference type="SUPFAM" id="SSF53474">
    <property type="entry name" value="alpha/beta-Hydrolases"/>
    <property type="match status" value="1"/>
</dbReference>
<dbReference type="EC" id="3.1.1.3" evidence="6"/>
<name>A0A9P6KZW3_9MICR</name>
<dbReference type="GO" id="GO:0005775">
    <property type="term" value="C:vacuolar lumen"/>
    <property type="evidence" value="ECO:0007669"/>
    <property type="project" value="TreeGrafter"/>
</dbReference>
<organism evidence="20 21">
    <name type="scientific">Nosema granulosis</name>
    <dbReference type="NCBI Taxonomy" id="83296"/>
    <lineage>
        <taxon>Eukaryota</taxon>
        <taxon>Fungi</taxon>
        <taxon>Fungi incertae sedis</taxon>
        <taxon>Microsporidia</taxon>
        <taxon>Nosematidae</taxon>
        <taxon>Nosema</taxon>
    </lineage>
</organism>
<feature type="domain" description="Fungal lipase-type" evidence="19">
    <location>
        <begin position="122"/>
        <end position="149"/>
    </location>
</feature>
<keyword evidence="10" id="KW-0442">Lipid degradation</keyword>
<evidence type="ECO:0000256" key="13">
    <source>
        <dbReference type="ARBA" id="ARBA00023006"/>
    </source>
</evidence>
<comment type="similarity">
    <text evidence="4">Belongs to the AB hydrolase superfamily. Lipase family.</text>
</comment>
<dbReference type="EMBL" id="SBJO01000003">
    <property type="protein sequence ID" value="KAF9764973.1"/>
    <property type="molecule type" value="Genomic_DNA"/>
</dbReference>
<evidence type="ECO:0000256" key="17">
    <source>
        <dbReference type="ARBA" id="ARBA00024663"/>
    </source>
</evidence>
<dbReference type="GO" id="GO:0004620">
    <property type="term" value="F:phospholipase activity"/>
    <property type="evidence" value="ECO:0007669"/>
    <property type="project" value="TreeGrafter"/>
</dbReference>
<evidence type="ECO:0000256" key="12">
    <source>
        <dbReference type="ARBA" id="ARBA00022989"/>
    </source>
</evidence>
<dbReference type="GO" id="GO:0046461">
    <property type="term" value="P:neutral lipid catabolic process"/>
    <property type="evidence" value="ECO:0007669"/>
    <property type="project" value="TreeGrafter"/>
</dbReference>
<evidence type="ECO:0000256" key="8">
    <source>
        <dbReference type="ARBA" id="ARBA00022753"/>
    </source>
</evidence>
<evidence type="ECO:0000259" key="19">
    <source>
        <dbReference type="Pfam" id="PF01764"/>
    </source>
</evidence>
<evidence type="ECO:0000256" key="3">
    <source>
        <dbReference type="ARBA" id="ARBA00004343"/>
    </source>
</evidence>
<dbReference type="OrthoDB" id="58570at2759"/>
<evidence type="ECO:0000256" key="10">
    <source>
        <dbReference type="ARBA" id="ARBA00022963"/>
    </source>
</evidence>